<dbReference type="EMBL" id="PEHN01000002">
    <property type="protein sequence ID" value="PHZ29129.1"/>
    <property type="molecule type" value="Genomic_DNA"/>
</dbReference>
<organism evidence="2 3">
    <name type="scientific">Yersinia bercovieri</name>
    <dbReference type="NCBI Taxonomy" id="634"/>
    <lineage>
        <taxon>Bacteria</taxon>
        <taxon>Pseudomonadati</taxon>
        <taxon>Pseudomonadota</taxon>
        <taxon>Gammaproteobacteria</taxon>
        <taxon>Enterobacterales</taxon>
        <taxon>Yersiniaceae</taxon>
        <taxon>Yersinia</taxon>
    </lineage>
</organism>
<evidence type="ECO:0000313" key="2">
    <source>
        <dbReference type="EMBL" id="PHZ29129.1"/>
    </source>
</evidence>
<reference evidence="2 3" key="1">
    <citation type="submission" date="2017-10" db="EMBL/GenBank/DDBJ databases">
        <authorList>
            <person name="Banno H."/>
            <person name="Chua N.-H."/>
        </authorList>
    </citation>
    <scope>NUCLEOTIDE SEQUENCE [LARGE SCALE GENOMIC DNA]</scope>
    <source>
        <strain evidence="2 3">SCPM-O-B-7607</strain>
    </source>
</reference>
<proteinExistence type="predicted"/>
<feature type="region of interest" description="Disordered" evidence="1">
    <location>
        <begin position="1"/>
        <end position="23"/>
    </location>
</feature>
<sequence length="67" mass="7701">MPPYTQAATSSGATGLKSGGTTRSQRVIRAGSYRWLCRDLLPPFFFIQVFMKSCLRKQRSNRWLMSR</sequence>
<dbReference type="Proteomes" id="UP000229378">
    <property type="component" value="Unassembled WGS sequence"/>
</dbReference>
<evidence type="ECO:0000256" key="1">
    <source>
        <dbReference type="SAM" id="MobiDB-lite"/>
    </source>
</evidence>
<evidence type="ECO:0000313" key="3">
    <source>
        <dbReference type="Proteomes" id="UP000229378"/>
    </source>
</evidence>
<gene>
    <name evidence="2" type="ORF">CS533_03885</name>
</gene>
<accession>A0A2G4U7A2</accession>
<protein>
    <submittedName>
        <fullName evidence="2">Uncharacterized protein</fullName>
    </submittedName>
</protein>
<comment type="caution">
    <text evidence="2">The sequence shown here is derived from an EMBL/GenBank/DDBJ whole genome shotgun (WGS) entry which is preliminary data.</text>
</comment>
<dbReference type="AlphaFoldDB" id="A0A2G4U7A2"/>
<name>A0A2G4U7A2_YERBE</name>